<feature type="region of interest" description="Disordered" evidence="1">
    <location>
        <begin position="61"/>
        <end position="82"/>
    </location>
</feature>
<sequence length="82" mass="8803">MPASSPVHCCGLDLPVPGLACPAPILDRLGPMQRSRPPPRAPRAPVEVAVAPRRFARRHVRRGRLTSVPTSGSSSTQVAYIR</sequence>
<reference evidence="2 3" key="1">
    <citation type="submission" date="2019-11" db="EMBL/GenBank/DDBJ databases">
        <title>Whole genome sequence of Oryza granulata.</title>
        <authorList>
            <person name="Li W."/>
        </authorList>
    </citation>
    <scope>NUCLEOTIDE SEQUENCE [LARGE SCALE GENOMIC DNA]</scope>
    <source>
        <strain evidence="3">cv. Menghai</strain>
        <tissue evidence="2">Leaf</tissue>
    </source>
</reference>
<dbReference type="AlphaFoldDB" id="A0A6G1D0I0"/>
<name>A0A6G1D0I0_9ORYZ</name>
<gene>
    <name evidence="2" type="ORF">E2562_008756</name>
</gene>
<evidence type="ECO:0000313" key="2">
    <source>
        <dbReference type="EMBL" id="KAF0905674.1"/>
    </source>
</evidence>
<dbReference type="Proteomes" id="UP000479710">
    <property type="component" value="Unassembled WGS sequence"/>
</dbReference>
<accession>A0A6G1D0I0</accession>
<evidence type="ECO:0000256" key="1">
    <source>
        <dbReference type="SAM" id="MobiDB-lite"/>
    </source>
</evidence>
<comment type="caution">
    <text evidence="2">The sequence shown here is derived from an EMBL/GenBank/DDBJ whole genome shotgun (WGS) entry which is preliminary data.</text>
</comment>
<keyword evidence="3" id="KW-1185">Reference proteome</keyword>
<evidence type="ECO:0000313" key="3">
    <source>
        <dbReference type="Proteomes" id="UP000479710"/>
    </source>
</evidence>
<protein>
    <submittedName>
        <fullName evidence="2">Uncharacterized protein</fullName>
    </submittedName>
</protein>
<proteinExistence type="predicted"/>
<dbReference type="EMBL" id="SPHZ02000007">
    <property type="protein sequence ID" value="KAF0905674.1"/>
    <property type="molecule type" value="Genomic_DNA"/>
</dbReference>
<organism evidence="2 3">
    <name type="scientific">Oryza meyeriana var. granulata</name>
    <dbReference type="NCBI Taxonomy" id="110450"/>
    <lineage>
        <taxon>Eukaryota</taxon>
        <taxon>Viridiplantae</taxon>
        <taxon>Streptophyta</taxon>
        <taxon>Embryophyta</taxon>
        <taxon>Tracheophyta</taxon>
        <taxon>Spermatophyta</taxon>
        <taxon>Magnoliopsida</taxon>
        <taxon>Liliopsida</taxon>
        <taxon>Poales</taxon>
        <taxon>Poaceae</taxon>
        <taxon>BOP clade</taxon>
        <taxon>Oryzoideae</taxon>
        <taxon>Oryzeae</taxon>
        <taxon>Oryzinae</taxon>
        <taxon>Oryza</taxon>
        <taxon>Oryza meyeriana</taxon>
    </lineage>
</organism>
<feature type="compositionally biased region" description="Polar residues" evidence="1">
    <location>
        <begin position="67"/>
        <end position="82"/>
    </location>
</feature>